<organism evidence="1 2">
    <name type="scientific">Roseateles hydrophilus</name>
    <dbReference type="NCBI Taxonomy" id="2975054"/>
    <lineage>
        <taxon>Bacteria</taxon>
        <taxon>Pseudomonadati</taxon>
        <taxon>Pseudomonadota</taxon>
        <taxon>Betaproteobacteria</taxon>
        <taxon>Burkholderiales</taxon>
        <taxon>Sphaerotilaceae</taxon>
        <taxon>Roseateles</taxon>
    </lineage>
</organism>
<evidence type="ECO:0000313" key="2">
    <source>
        <dbReference type="Proteomes" id="UP001076464"/>
    </source>
</evidence>
<reference evidence="1" key="1">
    <citation type="submission" date="2022-08" db="EMBL/GenBank/DDBJ databases">
        <title>Genome sequencing of Pelomonas sp. UHG3.</title>
        <authorList>
            <person name="So Y."/>
        </authorList>
    </citation>
    <scope>NUCLEOTIDE SEQUENCE</scope>
    <source>
        <strain evidence="1">UHG3</strain>
    </source>
</reference>
<proteinExistence type="predicted"/>
<accession>A0ACC6CCT5</accession>
<comment type="caution">
    <text evidence="1">The sequence shown here is derived from an EMBL/GenBank/DDBJ whole genome shotgun (WGS) entry which is preliminary data.</text>
</comment>
<sequence length="103" mass="11129">MTKKKFFGTLTFVAAMFVAIVALGQVWILNSAPYEIGRVAVATKLGVQAESVALKRLAAFEFKDGDFSGQALFVLCGPESACFTVVTRKNDGRWAVVDLIPRG</sequence>
<dbReference type="EMBL" id="JAPPUY010000003">
    <property type="protein sequence ID" value="MCY4746175.1"/>
    <property type="molecule type" value="Genomic_DNA"/>
</dbReference>
<evidence type="ECO:0000313" key="1">
    <source>
        <dbReference type="EMBL" id="MCY4746175.1"/>
    </source>
</evidence>
<dbReference type="Proteomes" id="UP001076464">
    <property type="component" value="Unassembled WGS sequence"/>
</dbReference>
<protein>
    <submittedName>
        <fullName evidence="1">Uncharacterized protein</fullName>
    </submittedName>
</protein>
<keyword evidence="2" id="KW-1185">Reference proteome</keyword>
<name>A0ACC6CCT5_9BURK</name>
<gene>
    <name evidence="1" type="ORF">NYO99_14405</name>
</gene>